<feature type="compositionally biased region" description="Polar residues" evidence="1">
    <location>
        <begin position="103"/>
        <end position="120"/>
    </location>
</feature>
<dbReference type="SUPFAM" id="SSF47769">
    <property type="entry name" value="SAM/Pointed domain"/>
    <property type="match status" value="1"/>
</dbReference>
<dbReference type="OrthoDB" id="422827at2759"/>
<evidence type="ECO:0000313" key="5">
    <source>
        <dbReference type="Proteomes" id="UP000078397"/>
    </source>
</evidence>
<protein>
    <submittedName>
        <fullName evidence="4">SAM and PH domain-containing protein</fullName>
    </submittedName>
</protein>
<evidence type="ECO:0000259" key="2">
    <source>
        <dbReference type="PROSITE" id="PS50003"/>
    </source>
</evidence>
<dbReference type="EMBL" id="LSBJ02000001">
    <property type="protein sequence ID" value="OAQ72183.1"/>
    <property type="molecule type" value="Genomic_DNA"/>
</dbReference>
<accession>A0A179G4C9</accession>
<feature type="compositionally biased region" description="Basic residues" evidence="1">
    <location>
        <begin position="311"/>
        <end position="320"/>
    </location>
</feature>
<dbReference type="Gene3D" id="1.10.150.50">
    <property type="entry name" value="Transcription Factor, Ets-1"/>
    <property type="match status" value="1"/>
</dbReference>
<dbReference type="Proteomes" id="UP000078397">
    <property type="component" value="Unassembled WGS sequence"/>
</dbReference>
<evidence type="ECO:0000313" key="4">
    <source>
        <dbReference type="EMBL" id="OAQ72183.1"/>
    </source>
</evidence>
<dbReference type="KEGG" id="pchm:VFPPC_00217"/>
<feature type="region of interest" description="Disordered" evidence="1">
    <location>
        <begin position="491"/>
        <end position="559"/>
    </location>
</feature>
<dbReference type="CDD" id="cd09535">
    <property type="entry name" value="SAM_BOI-like_fungal"/>
    <property type="match status" value="1"/>
</dbReference>
<comment type="caution">
    <text evidence="4">The sequence shown here is derived from an EMBL/GenBank/DDBJ whole genome shotgun (WGS) entry which is preliminary data.</text>
</comment>
<evidence type="ECO:0000256" key="1">
    <source>
        <dbReference type="SAM" id="MobiDB-lite"/>
    </source>
</evidence>
<feature type="compositionally biased region" description="Low complexity" evidence="1">
    <location>
        <begin position="628"/>
        <end position="654"/>
    </location>
</feature>
<feature type="region of interest" description="Disordered" evidence="1">
    <location>
        <begin position="94"/>
        <end position="154"/>
    </location>
</feature>
<dbReference type="InterPro" id="IPR011993">
    <property type="entry name" value="PH-like_dom_sf"/>
</dbReference>
<dbReference type="STRING" id="1380566.A0A179G4C9"/>
<dbReference type="Gene3D" id="2.30.29.30">
    <property type="entry name" value="Pleckstrin-homology domain (PH domain)/Phosphotyrosine-binding domain (PTB)"/>
    <property type="match status" value="1"/>
</dbReference>
<dbReference type="InterPro" id="IPR001660">
    <property type="entry name" value="SAM"/>
</dbReference>
<proteinExistence type="predicted"/>
<dbReference type="Pfam" id="PF07647">
    <property type="entry name" value="SAM_2"/>
    <property type="match status" value="1"/>
</dbReference>
<evidence type="ECO:0000259" key="3">
    <source>
        <dbReference type="PROSITE" id="PS50105"/>
    </source>
</evidence>
<feature type="compositionally biased region" description="Low complexity" evidence="1">
    <location>
        <begin position="507"/>
        <end position="522"/>
    </location>
</feature>
<reference evidence="4 5" key="1">
    <citation type="journal article" date="2016" name="PLoS Pathog.">
        <title>Biosynthesis of antibiotic leucinostatins in bio-control fungus Purpureocillium lilacinum and their inhibition on phytophthora revealed by genome mining.</title>
        <authorList>
            <person name="Wang G."/>
            <person name="Liu Z."/>
            <person name="Lin R."/>
            <person name="Li E."/>
            <person name="Mao Z."/>
            <person name="Ling J."/>
            <person name="Yang Y."/>
            <person name="Yin W.B."/>
            <person name="Xie B."/>
        </authorList>
    </citation>
    <scope>NUCLEOTIDE SEQUENCE [LARGE SCALE GENOMIC DNA]</scope>
    <source>
        <strain evidence="4">170</strain>
    </source>
</reference>
<name>A0A179G4C9_METCM</name>
<dbReference type="SMART" id="SM00454">
    <property type="entry name" value="SAM"/>
    <property type="match status" value="1"/>
</dbReference>
<keyword evidence="5" id="KW-1185">Reference proteome</keyword>
<dbReference type="PROSITE" id="PS50105">
    <property type="entry name" value="SAM_DOMAIN"/>
    <property type="match status" value="1"/>
</dbReference>
<feature type="domain" description="SAM" evidence="3">
    <location>
        <begin position="213"/>
        <end position="277"/>
    </location>
</feature>
<organism evidence="4 5">
    <name type="scientific">Pochonia chlamydosporia 170</name>
    <dbReference type="NCBI Taxonomy" id="1380566"/>
    <lineage>
        <taxon>Eukaryota</taxon>
        <taxon>Fungi</taxon>
        <taxon>Dikarya</taxon>
        <taxon>Ascomycota</taxon>
        <taxon>Pezizomycotina</taxon>
        <taxon>Sordariomycetes</taxon>
        <taxon>Hypocreomycetidae</taxon>
        <taxon>Hypocreales</taxon>
        <taxon>Clavicipitaceae</taxon>
        <taxon>Pochonia</taxon>
    </lineage>
</organism>
<feature type="compositionally biased region" description="Basic and acidic residues" evidence="1">
    <location>
        <begin position="291"/>
        <end position="310"/>
    </location>
</feature>
<dbReference type="SUPFAM" id="SSF50729">
    <property type="entry name" value="PH domain-like"/>
    <property type="match status" value="1"/>
</dbReference>
<feature type="domain" description="PH" evidence="2">
    <location>
        <begin position="692"/>
        <end position="843"/>
    </location>
</feature>
<sequence length="860" mass="96115">MAIPVYRLAIWPLQPPRQASLRPRRVLYGVLLVTLDGLLLEEYTYYQPGEDRLYQEMRQKSTRDAFFCLRNEPQLKRPASVATEFMDTDWDEEITSEAEENSPRVSLQSSGQPSFTTISSYDEAPTPRSSRGRETYPENILKPVEGPRGPHLFRSSTDPSLIDDDFILTLSPITPKATHRGIGDLLDRPQIPQKSSLFQYTDVELDSLSLASWTPEMVAQSMLNAGIELSMADRFIENDINGAILITLKFEDLRELDIQSFGIRTKVWHQIQTLRDSRPSSPRPPTPIEDAPSREARRETRRKGENEMKRRPSSKRRPPRRPSAEEDPIHPMESVSIIGIEQVIPKPHSCSKGENCSKWKKQQKLIANFKKVHPSADIGSGGAVMIYGDAGNPETARAIDPNEPLRPMSDAVPSVVASSDVMGPGGLPPLQYLQEATLRSIQARDPQDNVRQFLNFQQTSNSDQVPPTPPFEITTSAKVAHQGLRRLPKLAIPGQTQPHRATPLRASTVPQPTESQQQQPTSRKPVQQSQRQPAEFVPYRMDKADPLSPDLETPRNPYRFGTPFSELDVPVTAVPVGPVARDVSQSVPPDMNYRASPAPRSQSRASTRRPSFPVLPAVNEHGVAGQRSKTPSPKSTSPTHNVQQQHQQPLQAPPRFNYPWSPVDRTQLEYAIPPLPTFRPGASHEAPATANGITHQGPMKKRKTRLLRNEWQDGYFTLKGSRLNMHKDAQEIDRTLEYIDIDDYAIACSSLASTSKLNAAFKAVRISHNREKSDPVGAFSFQLIPQDKNAGNRLRKRESSLSGISGNGVPSEGVNGTGKTHHFAVKSRDDRIDWMRELMLAKAMKQKGEGFEISVNGNMI</sequence>
<dbReference type="RefSeq" id="XP_018148266.1">
    <property type="nucleotide sequence ID" value="XM_018280287.1"/>
</dbReference>
<dbReference type="GeneID" id="28844281"/>
<dbReference type="PROSITE" id="PS50003">
    <property type="entry name" value="PH_DOMAIN"/>
    <property type="match status" value="1"/>
</dbReference>
<gene>
    <name evidence="4" type="ORF">VFPPC_00217</name>
</gene>
<dbReference type="SMART" id="SM00233">
    <property type="entry name" value="PH"/>
    <property type="match status" value="1"/>
</dbReference>
<dbReference type="InterPro" id="IPR001849">
    <property type="entry name" value="PH_domain"/>
</dbReference>
<feature type="compositionally biased region" description="Low complexity" evidence="1">
    <location>
        <begin position="594"/>
        <end position="611"/>
    </location>
</feature>
<feature type="region of interest" description="Disordered" evidence="1">
    <location>
        <begin position="798"/>
        <end position="820"/>
    </location>
</feature>
<dbReference type="InterPro" id="IPR013761">
    <property type="entry name" value="SAM/pointed_sf"/>
</dbReference>
<feature type="region of interest" description="Disordered" evidence="1">
    <location>
        <begin position="273"/>
        <end position="334"/>
    </location>
</feature>
<dbReference type="AlphaFoldDB" id="A0A179G4C9"/>
<feature type="region of interest" description="Disordered" evidence="1">
    <location>
        <begin position="580"/>
        <end position="658"/>
    </location>
</feature>